<dbReference type="EMBL" id="CAJHCP010000004">
    <property type="protein sequence ID" value="CAD6527875.1"/>
    <property type="molecule type" value="Genomic_DNA"/>
</dbReference>
<comment type="caution">
    <text evidence="1">The sequence shown here is derived from an EMBL/GenBank/DDBJ whole genome shotgun (WGS) entry which is preliminary data.</text>
</comment>
<sequence length="48" mass="5437">MRDGVSAAQQTFALIHKRVAQIALALVESGVEACTYRMRFVQFTDHNR</sequence>
<gene>
    <name evidence="1" type="ORF">LMG28140_02001</name>
</gene>
<evidence type="ECO:0000313" key="1">
    <source>
        <dbReference type="EMBL" id="CAD6527875.1"/>
    </source>
</evidence>
<keyword evidence="2" id="KW-1185">Reference proteome</keyword>
<organism evidence="1 2">
    <name type="scientific">Paraburkholderia metrosideri</name>
    <dbReference type="NCBI Taxonomy" id="580937"/>
    <lineage>
        <taxon>Bacteria</taxon>
        <taxon>Pseudomonadati</taxon>
        <taxon>Pseudomonadota</taxon>
        <taxon>Betaproteobacteria</taxon>
        <taxon>Burkholderiales</taxon>
        <taxon>Burkholderiaceae</taxon>
        <taxon>Paraburkholderia</taxon>
    </lineage>
</organism>
<name>A0ABN7HQK6_9BURK</name>
<dbReference type="Proteomes" id="UP000598032">
    <property type="component" value="Unassembled WGS sequence"/>
</dbReference>
<evidence type="ECO:0000313" key="2">
    <source>
        <dbReference type="Proteomes" id="UP000598032"/>
    </source>
</evidence>
<reference evidence="1 2" key="1">
    <citation type="submission" date="2020-10" db="EMBL/GenBank/DDBJ databases">
        <authorList>
            <person name="Peeters C."/>
        </authorList>
    </citation>
    <scope>NUCLEOTIDE SEQUENCE [LARGE SCALE GENOMIC DNA]</scope>
    <source>
        <strain evidence="1 2">LMG 28140</strain>
    </source>
</reference>
<accession>A0ABN7HQK6</accession>
<protein>
    <submittedName>
        <fullName evidence="1">Uncharacterized protein</fullName>
    </submittedName>
</protein>
<proteinExistence type="predicted"/>